<evidence type="ECO:0000256" key="3">
    <source>
        <dbReference type="ARBA" id="ARBA00023027"/>
    </source>
</evidence>
<name>A0A7X8XYG9_9BACT</name>
<evidence type="ECO:0000259" key="5">
    <source>
        <dbReference type="Pfam" id="PF00389"/>
    </source>
</evidence>
<dbReference type="AlphaFoldDB" id="A0A7X8XYG9"/>
<dbReference type="GO" id="GO:0016616">
    <property type="term" value="F:oxidoreductase activity, acting on the CH-OH group of donors, NAD or NADP as acceptor"/>
    <property type="evidence" value="ECO:0007669"/>
    <property type="project" value="InterPro"/>
</dbReference>
<evidence type="ECO:0000313" key="8">
    <source>
        <dbReference type="Proteomes" id="UP000585050"/>
    </source>
</evidence>
<dbReference type="InterPro" id="IPR029753">
    <property type="entry name" value="D-isomer_DH_CS"/>
</dbReference>
<comment type="similarity">
    <text evidence="1 4">Belongs to the D-isomer specific 2-hydroxyacid dehydrogenase family.</text>
</comment>
<dbReference type="GO" id="GO:0051287">
    <property type="term" value="F:NAD binding"/>
    <property type="evidence" value="ECO:0007669"/>
    <property type="project" value="InterPro"/>
</dbReference>
<dbReference type="RefSeq" id="WP_168884928.1">
    <property type="nucleotide sequence ID" value="NZ_JABAIL010000010.1"/>
</dbReference>
<feature type="domain" description="D-isomer specific 2-hydroxyacid dehydrogenase NAD-binding" evidence="6">
    <location>
        <begin position="108"/>
        <end position="289"/>
    </location>
</feature>
<evidence type="ECO:0000313" key="7">
    <source>
        <dbReference type="EMBL" id="NLR94216.1"/>
    </source>
</evidence>
<dbReference type="SUPFAM" id="SSF52283">
    <property type="entry name" value="Formate/glycerate dehydrogenase catalytic domain-like"/>
    <property type="match status" value="1"/>
</dbReference>
<gene>
    <name evidence="7" type="ORF">HGP29_23635</name>
</gene>
<dbReference type="PANTHER" id="PTHR43761">
    <property type="entry name" value="D-ISOMER SPECIFIC 2-HYDROXYACID DEHYDROGENASE FAMILY PROTEIN (AFU_ORTHOLOGUE AFUA_1G13630)"/>
    <property type="match status" value="1"/>
</dbReference>
<dbReference type="Pfam" id="PF00389">
    <property type="entry name" value="2-Hacid_dh"/>
    <property type="match status" value="1"/>
</dbReference>
<dbReference type="PANTHER" id="PTHR43761:SF1">
    <property type="entry name" value="D-ISOMER SPECIFIC 2-HYDROXYACID DEHYDROGENASE CATALYTIC DOMAIN-CONTAINING PROTEIN-RELATED"/>
    <property type="match status" value="1"/>
</dbReference>
<evidence type="ECO:0000259" key="6">
    <source>
        <dbReference type="Pfam" id="PF02826"/>
    </source>
</evidence>
<evidence type="ECO:0000256" key="4">
    <source>
        <dbReference type="RuleBase" id="RU003719"/>
    </source>
</evidence>
<dbReference type="Gene3D" id="3.40.50.720">
    <property type="entry name" value="NAD(P)-binding Rossmann-like Domain"/>
    <property type="match status" value="2"/>
</dbReference>
<keyword evidence="8" id="KW-1185">Reference proteome</keyword>
<dbReference type="EMBL" id="JABAIL010000010">
    <property type="protein sequence ID" value="NLR94216.1"/>
    <property type="molecule type" value="Genomic_DNA"/>
</dbReference>
<dbReference type="Pfam" id="PF02826">
    <property type="entry name" value="2-Hacid_dh_C"/>
    <property type="match status" value="1"/>
</dbReference>
<dbReference type="SUPFAM" id="SSF51735">
    <property type="entry name" value="NAD(P)-binding Rossmann-fold domains"/>
    <property type="match status" value="1"/>
</dbReference>
<dbReference type="Proteomes" id="UP000585050">
    <property type="component" value="Unassembled WGS sequence"/>
</dbReference>
<dbReference type="InterPro" id="IPR036291">
    <property type="entry name" value="NAD(P)-bd_dom_sf"/>
</dbReference>
<dbReference type="PROSITE" id="PS00671">
    <property type="entry name" value="D_2_HYDROXYACID_DH_3"/>
    <property type="match status" value="1"/>
</dbReference>
<reference evidence="7 8" key="1">
    <citation type="submission" date="2020-04" db="EMBL/GenBank/DDBJ databases">
        <title>Flammeovirga sp. SR4, a novel species isolated from seawater.</title>
        <authorList>
            <person name="Wang X."/>
        </authorList>
    </citation>
    <scope>NUCLEOTIDE SEQUENCE [LARGE SCALE GENOMIC DNA]</scope>
    <source>
        <strain evidence="7 8">SR4</strain>
    </source>
</reference>
<dbReference type="CDD" id="cd12162">
    <property type="entry name" value="2-Hacid_dh_4"/>
    <property type="match status" value="1"/>
</dbReference>
<proteinExistence type="inferred from homology"/>
<protein>
    <submittedName>
        <fullName evidence="7">D-2-hydroxyacid dehydrogenase</fullName>
    </submittedName>
</protein>
<dbReference type="InterPro" id="IPR050418">
    <property type="entry name" value="D-iso_2-hydroxyacid_DH_PdxB"/>
</dbReference>
<sequence>MKIVFLDTETLGSDVKPQLDTFSKLGDVTFYDSTTAAQLLDRVEYAHVIVTNKVVITEEVMKASSQLKLIAITATGTNNVDLEAAKNIGIQVKNAVNYSSESVAQQTFAMLLSLLNNIQEYDDFVKSGSYSDGQSFTWIGNSFSELNNKRFGIIGLGNIGTRVAEIATAFGAEVVYYSTSGIARDKRYQLVDKDTLFKTCDIISIHSPLNDKTKNFVDENELSQMKPSAVLLNTGRGGIVNEKALVNALNNNEISGACVDVFEKEPMSKDSVFYSINNKKKVLFSPHIAWASKEARKKLLEITYQNVEELVIDTE</sequence>
<keyword evidence="3" id="KW-0520">NAD</keyword>
<keyword evidence="2 4" id="KW-0560">Oxidoreductase</keyword>
<dbReference type="NCBIfam" id="NF006263">
    <property type="entry name" value="PRK08410.1"/>
    <property type="match status" value="1"/>
</dbReference>
<dbReference type="PROSITE" id="PS00670">
    <property type="entry name" value="D_2_HYDROXYACID_DH_2"/>
    <property type="match status" value="1"/>
</dbReference>
<evidence type="ECO:0000256" key="1">
    <source>
        <dbReference type="ARBA" id="ARBA00005854"/>
    </source>
</evidence>
<comment type="caution">
    <text evidence="7">The sequence shown here is derived from an EMBL/GenBank/DDBJ whole genome shotgun (WGS) entry which is preliminary data.</text>
</comment>
<dbReference type="InterPro" id="IPR006140">
    <property type="entry name" value="D-isomer_DH_NAD-bd"/>
</dbReference>
<evidence type="ECO:0000256" key="2">
    <source>
        <dbReference type="ARBA" id="ARBA00023002"/>
    </source>
</evidence>
<accession>A0A7X8XYG9</accession>
<organism evidence="7 8">
    <name type="scientific">Flammeovirga agarivorans</name>
    <dbReference type="NCBI Taxonomy" id="2726742"/>
    <lineage>
        <taxon>Bacteria</taxon>
        <taxon>Pseudomonadati</taxon>
        <taxon>Bacteroidota</taxon>
        <taxon>Cytophagia</taxon>
        <taxon>Cytophagales</taxon>
        <taxon>Flammeovirgaceae</taxon>
        <taxon>Flammeovirga</taxon>
    </lineage>
</organism>
<feature type="domain" description="D-isomer specific 2-hydroxyacid dehydrogenase catalytic" evidence="5">
    <location>
        <begin position="19"/>
        <end position="310"/>
    </location>
</feature>
<dbReference type="InterPro" id="IPR006139">
    <property type="entry name" value="D-isomer_2_OHA_DH_cat_dom"/>
</dbReference>